<dbReference type="EMBL" id="CP041235">
    <property type="protein sequence ID" value="QOP43960.1"/>
    <property type="molecule type" value="Genomic_DNA"/>
</dbReference>
<dbReference type="RefSeq" id="WP_193150141.1">
    <property type="nucleotide sequence ID" value="NZ_CP041235.1"/>
</dbReference>
<organism evidence="2 3">
    <name type="scientific">Sulfurimonas sediminis</name>
    <dbReference type="NCBI Taxonomy" id="2590020"/>
    <lineage>
        <taxon>Bacteria</taxon>
        <taxon>Pseudomonadati</taxon>
        <taxon>Campylobacterota</taxon>
        <taxon>Epsilonproteobacteria</taxon>
        <taxon>Campylobacterales</taxon>
        <taxon>Sulfurimonadaceae</taxon>
        <taxon>Sulfurimonas</taxon>
    </lineage>
</organism>
<evidence type="ECO:0008006" key="4">
    <source>
        <dbReference type="Google" id="ProtNLM"/>
    </source>
</evidence>
<proteinExistence type="predicted"/>
<dbReference type="Proteomes" id="UP000593719">
    <property type="component" value="Chromosome"/>
</dbReference>
<feature type="signal peptide" evidence="1">
    <location>
        <begin position="1"/>
        <end position="19"/>
    </location>
</feature>
<keyword evidence="3" id="KW-1185">Reference proteome</keyword>
<protein>
    <recommendedName>
        <fullName evidence="4">Lipoprotein</fullName>
    </recommendedName>
</protein>
<sequence>MKKIIISTISILLSTLLFNACSTAKISSEDVKTAGFIYFKHEIPLKKVHTLIREAGEKNGWRITEFKENMLIGEKEENGKMKAVTITFAKNYFNISPKDADLQEAIQKELQE</sequence>
<reference evidence="2 3" key="1">
    <citation type="submission" date="2019-06" db="EMBL/GenBank/DDBJ databases">
        <title>Sulfurimonas gotlandica sp. nov., a chemoautotrophic and psychrotolerant epsilonproteobacterium isolated from a pelagic redoxcline, and an emended description of the genus Sulfurimonas.</title>
        <authorList>
            <person name="Wang S."/>
            <person name="Jiang L."/>
            <person name="Shao Z."/>
        </authorList>
    </citation>
    <scope>NUCLEOTIDE SEQUENCE [LARGE SCALE GENOMIC DNA]</scope>
    <source>
        <strain evidence="2 3">S2-6</strain>
    </source>
</reference>
<evidence type="ECO:0000256" key="1">
    <source>
        <dbReference type="SAM" id="SignalP"/>
    </source>
</evidence>
<evidence type="ECO:0000313" key="3">
    <source>
        <dbReference type="Proteomes" id="UP000593719"/>
    </source>
</evidence>
<evidence type="ECO:0000313" key="2">
    <source>
        <dbReference type="EMBL" id="QOP43960.1"/>
    </source>
</evidence>
<name>A0A7M1B2T6_9BACT</name>
<accession>A0A7M1B2T6</accession>
<gene>
    <name evidence="2" type="ORF">FJR45_08365</name>
</gene>
<keyword evidence="1" id="KW-0732">Signal</keyword>
<dbReference type="KEGG" id="ssei:FJR45_08365"/>
<dbReference type="AlphaFoldDB" id="A0A7M1B2T6"/>
<feature type="chain" id="PRO_5032400637" description="Lipoprotein" evidence="1">
    <location>
        <begin position="20"/>
        <end position="112"/>
    </location>
</feature>